<dbReference type="SUPFAM" id="SSF55073">
    <property type="entry name" value="Nucleotide cyclase"/>
    <property type="match status" value="1"/>
</dbReference>
<keyword evidence="1" id="KW-1133">Transmembrane helix</keyword>
<dbReference type="SUPFAM" id="SSF141868">
    <property type="entry name" value="EAL domain-like"/>
    <property type="match status" value="1"/>
</dbReference>
<dbReference type="PANTHER" id="PTHR33121">
    <property type="entry name" value="CYCLIC DI-GMP PHOSPHODIESTERASE PDEF"/>
    <property type="match status" value="1"/>
</dbReference>
<dbReference type="PANTHER" id="PTHR33121:SF71">
    <property type="entry name" value="OXYGEN SENSOR PROTEIN DOSP"/>
    <property type="match status" value="1"/>
</dbReference>
<dbReference type="InterPro" id="IPR035919">
    <property type="entry name" value="EAL_sf"/>
</dbReference>
<sequence>MERAFNSALRIALIYLILGFCWIYFSDSALEPFANTNSAILTKLQNYKGWAYVFFTSILLFFLTYYSFRKIQRLQERDPLTQLLRNRPFKIYLDEMLEQAGADQQTIIVLHLDINNFKTLVARVGRANTDALLANWGKHLREHYKSDVLLSHLGQDEFGIALPLPDSSEKTRRTATDKLRQLFNNVAQQQNLKVTCSIGAALSPNDGDDADVLMAKANDALRVSRKSGLGRTNYFNTELAKRENEEFELLEDLVDAIDKNQLSLVYQPQFRLLDNSISGCEVLVRWSSKRHGDVSPDLFVQLAERHQVASLITDFVISRSSKELQEIGVDLLRLPRVSINISAQEFTQKNFKKTLTASLKHAEPLRAILQLEITETAALSNIQASTLLMSRLKNQGLHFSIDDFGTGYSSLELIRELPIDELKIDRSFITHIATQARSAVIVKSMIDLAHTFGLRALAEGVESLAQQQLLKEMGCDEAQGWQLAAPMVALDFQKFLSGIEQQA</sequence>
<dbReference type="InterPro" id="IPR050706">
    <property type="entry name" value="Cyclic-di-GMP_PDE-like"/>
</dbReference>
<feature type="domain" description="EAL" evidence="2">
    <location>
        <begin position="246"/>
        <end position="500"/>
    </location>
</feature>
<dbReference type="InterPro" id="IPR000160">
    <property type="entry name" value="GGDEF_dom"/>
</dbReference>
<proteinExistence type="predicted"/>
<dbReference type="Gene3D" id="3.30.70.270">
    <property type="match status" value="1"/>
</dbReference>
<dbReference type="InterPro" id="IPR001633">
    <property type="entry name" value="EAL_dom"/>
</dbReference>
<dbReference type="Proteomes" id="UP000539350">
    <property type="component" value="Unassembled WGS sequence"/>
</dbReference>
<dbReference type="InterPro" id="IPR029787">
    <property type="entry name" value="Nucleotide_cyclase"/>
</dbReference>
<comment type="caution">
    <text evidence="4">The sequence shown here is derived from an EMBL/GenBank/DDBJ whole genome shotgun (WGS) entry which is preliminary data.</text>
</comment>
<dbReference type="AlphaFoldDB" id="A0A7W2TYP1"/>
<dbReference type="SMART" id="SM00267">
    <property type="entry name" value="GGDEF"/>
    <property type="match status" value="1"/>
</dbReference>
<feature type="transmembrane region" description="Helical" evidence="1">
    <location>
        <begin position="7"/>
        <end position="25"/>
    </location>
</feature>
<feature type="domain" description="GGDEF" evidence="3">
    <location>
        <begin position="105"/>
        <end position="237"/>
    </location>
</feature>
<organism evidence="4 5">
    <name type="scientific">Sediminihaliea albiluteola</name>
    <dbReference type="NCBI Taxonomy" id="2758564"/>
    <lineage>
        <taxon>Bacteria</taxon>
        <taxon>Pseudomonadati</taxon>
        <taxon>Pseudomonadota</taxon>
        <taxon>Gammaproteobacteria</taxon>
        <taxon>Cellvibrionales</taxon>
        <taxon>Halieaceae</taxon>
        <taxon>Sediminihaliea</taxon>
    </lineage>
</organism>
<name>A0A7W2TYP1_9GAMM</name>
<dbReference type="EMBL" id="JACFXU010000018">
    <property type="protein sequence ID" value="MBA6414373.1"/>
    <property type="molecule type" value="Genomic_DNA"/>
</dbReference>
<gene>
    <name evidence="4" type="ORF">H2508_14760</name>
</gene>
<protein>
    <submittedName>
        <fullName evidence="4">Bifunctional diguanylate cyclase/phosphodiesterase</fullName>
    </submittedName>
</protein>
<evidence type="ECO:0000259" key="3">
    <source>
        <dbReference type="PROSITE" id="PS50887"/>
    </source>
</evidence>
<evidence type="ECO:0000259" key="2">
    <source>
        <dbReference type="PROSITE" id="PS50883"/>
    </source>
</evidence>
<dbReference type="PROSITE" id="PS50887">
    <property type="entry name" value="GGDEF"/>
    <property type="match status" value="1"/>
</dbReference>
<keyword evidence="1" id="KW-0472">Membrane</keyword>
<dbReference type="PROSITE" id="PS50883">
    <property type="entry name" value="EAL"/>
    <property type="match status" value="1"/>
</dbReference>
<accession>A0A7W2TYP1</accession>
<dbReference type="NCBIfam" id="TIGR00254">
    <property type="entry name" value="GGDEF"/>
    <property type="match status" value="1"/>
</dbReference>
<dbReference type="CDD" id="cd01948">
    <property type="entry name" value="EAL"/>
    <property type="match status" value="1"/>
</dbReference>
<evidence type="ECO:0000313" key="4">
    <source>
        <dbReference type="EMBL" id="MBA6414373.1"/>
    </source>
</evidence>
<reference evidence="4 5" key="1">
    <citation type="submission" date="2020-07" db="EMBL/GenBank/DDBJ databases">
        <title>Halieaceae bacterium, F7430, whole genome shotgun sequencing project.</title>
        <authorList>
            <person name="Jiang S."/>
            <person name="Liu Z.W."/>
            <person name="Du Z.J."/>
        </authorList>
    </citation>
    <scope>NUCLEOTIDE SEQUENCE [LARGE SCALE GENOMIC DNA]</scope>
    <source>
        <strain evidence="4 5">F7430</strain>
    </source>
</reference>
<dbReference type="CDD" id="cd01949">
    <property type="entry name" value="GGDEF"/>
    <property type="match status" value="1"/>
</dbReference>
<dbReference type="Pfam" id="PF00990">
    <property type="entry name" value="GGDEF"/>
    <property type="match status" value="1"/>
</dbReference>
<dbReference type="RefSeq" id="WP_182175406.1">
    <property type="nucleotide sequence ID" value="NZ_JACFXU010000018.1"/>
</dbReference>
<dbReference type="SMART" id="SM00052">
    <property type="entry name" value="EAL"/>
    <property type="match status" value="1"/>
</dbReference>
<dbReference type="GO" id="GO:0071111">
    <property type="term" value="F:cyclic-guanylate-specific phosphodiesterase activity"/>
    <property type="evidence" value="ECO:0007669"/>
    <property type="project" value="InterPro"/>
</dbReference>
<dbReference type="Pfam" id="PF00563">
    <property type="entry name" value="EAL"/>
    <property type="match status" value="1"/>
</dbReference>
<evidence type="ECO:0000313" key="5">
    <source>
        <dbReference type="Proteomes" id="UP000539350"/>
    </source>
</evidence>
<dbReference type="InterPro" id="IPR043128">
    <property type="entry name" value="Rev_trsase/Diguanyl_cyclase"/>
</dbReference>
<keyword evidence="5" id="KW-1185">Reference proteome</keyword>
<keyword evidence="1" id="KW-0812">Transmembrane</keyword>
<evidence type="ECO:0000256" key="1">
    <source>
        <dbReference type="SAM" id="Phobius"/>
    </source>
</evidence>
<feature type="transmembrane region" description="Helical" evidence="1">
    <location>
        <begin position="49"/>
        <end position="68"/>
    </location>
</feature>
<dbReference type="Gene3D" id="3.20.20.450">
    <property type="entry name" value="EAL domain"/>
    <property type="match status" value="1"/>
</dbReference>